<dbReference type="Proteomes" id="UP000518266">
    <property type="component" value="Unassembled WGS sequence"/>
</dbReference>
<dbReference type="AlphaFoldDB" id="A0A7J5YQ31"/>
<dbReference type="CDD" id="cd02970">
    <property type="entry name" value="PRX_like2"/>
    <property type="match status" value="1"/>
</dbReference>
<dbReference type="Gene3D" id="3.40.30.10">
    <property type="entry name" value="Glutaredoxin"/>
    <property type="match status" value="1"/>
</dbReference>
<dbReference type="InterPro" id="IPR032801">
    <property type="entry name" value="PXL2A/B/C"/>
</dbReference>
<evidence type="ECO:0008006" key="3">
    <source>
        <dbReference type="Google" id="ProtNLM"/>
    </source>
</evidence>
<dbReference type="EMBL" id="JAAKFY010000010">
    <property type="protein sequence ID" value="KAF3851233.1"/>
    <property type="molecule type" value="Genomic_DNA"/>
</dbReference>
<sequence>MSHHFTRCSLTPDGARIILLCCTAELSADKSGHAALALLLLLEDNTSAPRGQREGSRRGRFVIRHGGWMKGLEGEEKMAEAISPIIRQVTIENKDIGSLSIDYHIEDVEDCLIYDRDGVSFPFKKLYRDRKSVIIFVRNFLCYSCKEYVEDLSKIPKEALEDAAIRLVVIGQAAHHHIEPFCLLTGYPYEIYVDPERIIYQKLGMKREEKFTDSAQPSPHVKSGIFMGQVKSVWRAMTSPAFDFQVTYINKVEPSSQDQVHFSHSDMNRLDHMPINWLLQLAGVQQTLDFSDKPTIIHV</sequence>
<comment type="caution">
    <text evidence="1">The sequence shown here is derived from an EMBL/GenBank/DDBJ whole genome shotgun (WGS) entry which is preliminary data.</text>
</comment>
<dbReference type="SUPFAM" id="SSF52833">
    <property type="entry name" value="Thioredoxin-like"/>
    <property type="match status" value="1"/>
</dbReference>
<keyword evidence="2" id="KW-1185">Reference proteome</keyword>
<dbReference type="InterPro" id="IPR036249">
    <property type="entry name" value="Thioredoxin-like_sf"/>
</dbReference>
<reference evidence="1 2" key="1">
    <citation type="submission" date="2020-03" db="EMBL/GenBank/DDBJ databases">
        <title>Dissostichus mawsoni Genome sequencing and assembly.</title>
        <authorList>
            <person name="Park H."/>
        </authorList>
    </citation>
    <scope>NUCLEOTIDE SEQUENCE [LARGE SCALE GENOMIC DNA]</scope>
    <source>
        <strain evidence="1">DM0001</strain>
        <tissue evidence="1">Muscle</tissue>
    </source>
</reference>
<evidence type="ECO:0000313" key="2">
    <source>
        <dbReference type="Proteomes" id="UP000518266"/>
    </source>
</evidence>
<dbReference type="PANTHER" id="PTHR28630:SF3">
    <property type="entry name" value="PEROXIREDOXIN-LIKE 2C"/>
    <property type="match status" value="1"/>
</dbReference>
<protein>
    <recommendedName>
        <fullName evidence="3">Peroxiredoxin like 2C</fullName>
    </recommendedName>
</protein>
<gene>
    <name evidence="1" type="ORF">F7725_013005</name>
</gene>
<evidence type="ECO:0000313" key="1">
    <source>
        <dbReference type="EMBL" id="KAF3851233.1"/>
    </source>
</evidence>
<proteinExistence type="predicted"/>
<name>A0A7J5YQ31_DISMA</name>
<organism evidence="1 2">
    <name type="scientific">Dissostichus mawsoni</name>
    <name type="common">Antarctic cod</name>
    <dbReference type="NCBI Taxonomy" id="36200"/>
    <lineage>
        <taxon>Eukaryota</taxon>
        <taxon>Metazoa</taxon>
        <taxon>Chordata</taxon>
        <taxon>Craniata</taxon>
        <taxon>Vertebrata</taxon>
        <taxon>Euteleostomi</taxon>
        <taxon>Actinopterygii</taxon>
        <taxon>Neopterygii</taxon>
        <taxon>Teleostei</taxon>
        <taxon>Neoteleostei</taxon>
        <taxon>Acanthomorphata</taxon>
        <taxon>Eupercaria</taxon>
        <taxon>Perciformes</taxon>
        <taxon>Notothenioidei</taxon>
        <taxon>Nototheniidae</taxon>
        <taxon>Dissostichus</taxon>
    </lineage>
</organism>
<dbReference type="Pfam" id="PF13911">
    <property type="entry name" value="AhpC-TSA_2"/>
    <property type="match status" value="1"/>
</dbReference>
<dbReference type="OrthoDB" id="40334at2759"/>
<dbReference type="PANTHER" id="PTHR28630">
    <property type="match status" value="1"/>
</dbReference>
<accession>A0A7J5YQ31</accession>